<keyword evidence="5" id="KW-0540">Nuclease</keyword>
<dbReference type="Pfam" id="PF00077">
    <property type="entry name" value="RVP"/>
    <property type="match status" value="1"/>
</dbReference>
<evidence type="ECO:0000256" key="2">
    <source>
        <dbReference type="ARBA" id="ARBA00022670"/>
    </source>
</evidence>
<sequence length="1983" mass="225955">MSTSRARTVIEQLPPATTARVEERDNTPLYDDQIRDYRQWQRRRHNMGRRWNQLIGRPYNQTLEQVVDPEVALQLSMQERARLVPAEVLYRSRTDDRHHQVYIHKSEEAILCVDGDQVDRLLIQPESAEQLSRSGMSFIHMGIVQVRIQILHRQHEGTTALVVFRDNRWQGDQSIFATMELDLTKGMQMVYIIPDTMMTVRDFCRNVQISILTKGYGNWQNGEANLLVTRGIVGRLSNTPNVAFAYQIQNVTDYLVSHGIQALPGRRYSTADIQGQQWFLRPSNIPAVPMAPTNVDTRNMIDGSISLRFNSYQPAPDPTPVAYNQHDEEVPPDEDEEQIRNHTIALWREDDEVWDTLGEPSGKFDFYVRYTRPAHALQDPAHIVATGWDDLDNDPSTSSPSNNILTYLTPSSSSDEDDDMSYLQYLAQQSPVPSPTQDFTNPFSEGGGESTYPYPSFQPPFDLQSDDSYGTLATWSEYDAMSQSNSPSSHSDAIQHLSFQHPSADTVLDFDRYSFTTSEDDVVQSAWISENLFRENTGNGEVHNLVPPRPDTPRGDEVKGTQESMAHTVAVTTEESKHEAEFDYPAFARLQAHEESGRPKPKTEKVLSSAISSYTPPTDTAMTPVAYPPAQNIASPSYNPSPQMPMFEGYYPKRPNFKRDNHAFISLPSAQQNTGALFIMPQQIGLFHEVFTSWEAITKAYVAQQGITDPRDKAEFIENMLGPTEKIIWTQWRMGYADEYENLVTTADGREGTQNILSQMRRVFSLEDPTTGSTAVQDEAYRDLERLTCDSVKHIVQYLNDFMRIAAKTGRMFIGPELSEKLWLKMPGDLGQRMKKAYEEKHPGNIVGVCPRILFAYKYLEGECKDAAFRRSLKNLSFCSSIPIPGYYGGKSGEKRYGVRRTTTYKGKPHSTHARIEKTKHLRNKKCKCYLCGEEGHFARECPNDRRNVKRVAMFEGLDLPDDCEIVSIDEGDPDSDAIFSISEGEEAGTLEEQCFVFQEECNGTYWLGKRGGYQDLVQISKEIYYCQHEWEENQPINDPAHVRCYPCKRETTQRARLHCKLCHITSCLMCGPTYFNKKITVQPMPQAPFNQKGLLQQQQEYIAWCNNEIARLKEEVAFYKQLAQERELQLQLEQSRKELAGVDSRRRKDKGIVIDEGSCYFNPEETTRIIAHGDTQVTKTRPVKNMLYNMDVRMEIPGIPAFTVKAILDTGATTCCIDSRSVPKDALEENSFVVNFSGINSKQQVKQKLKTGKMFINEHYFRIPYCYSFEMQIGDGIQLILGCNFIRSMYGGVRLEGNTITFYKQITSINTRLAAPLLKQEEEEKEEELNLEEHRLIQEMVAYSTERPFVQFQQKFAGLIQDLKAQGYIGEEPMKYWAKNQVVCHLDIKNPDMVIEDRPLKHVTPQMEESFRKHVEALLKIGAIRPSKSRHRTTAIIVNSGTSIDPITGKEVKGKERMVFNYKRLNDLTNKDQYSLPGIQTILQRLKGSTIFSKFDLKSGFHQVAMHPDSIEWTAFWVPSGLYEWLVMPFGLKNAPAIFQRKMDHCFKGTEAFIAVYIDDILVFSKTEQDHEKHLQIMLAICQKNGLILSPTKMKIAQAEIEFLGAIIHKGLIKLQPHIVQKLLTFTNKQLEEVKGLRSWLGLLNYARSYIPHMGRLLSPLYAKVSPTGERRMNRQDWALIDKIRAQVQNLPALELPPADCFIIIETDGCMDGWGGVCKWKVAQYDPRSSERVCAYASGKFNPPKSTIDAEIHAVMNSLNNFKIYYLDKSSLCLRTDCQAIISFFNKSNVNKPSRVRWIAFTDFLTGLGIPVNIEHIDGKNNHLADALSRLVTGFVFAEPQCQDKFQDDLGKLEAALQEKKEAPQAMHVEYVSLLIRSADRITRSLCFMRDSSHSRIYSCRPGKEPMKALICEQKSCQSKGDLGNTRTVHSKSAFNQQDNWWPSTSTNSLTSEAKLQGTTHMPIGYPHAIGTTSNCVKWSSY</sequence>
<dbReference type="SMART" id="SM00343">
    <property type="entry name" value="ZnF_C2HC"/>
    <property type="match status" value="1"/>
</dbReference>
<dbReference type="GO" id="GO:0003964">
    <property type="term" value="F:RNA-directed DNA polymerase activity"/>
    <property type="evidence" value="ECO:0007669"/>
    <property type="project" value="UniProtKB-KW"/>
</dbReference>
<evidence type="ECO:0000313" key="19">
    <source>
        <dbReference type="EMBL" id="AAL18495.1"/>
    </source>
</evidence>
<dbReference type="SUPFAM" id="SSF57756">
    <property type="entry name" value="Retrovirus zinc finger-like domains"/>
    <property type="match status" value="1"/>
</dbReference>
<evidence type="ECO:0000256" key="1">
    <source>
        <dbReference type="ARBA" id="ARBA00012493"/>
    </source>
</evidence>
<evidence type="ECO:0000256" key="8">
    <source>
        <dbReference type="ARBA" id="ARBA00022771"/>
    </source>
</evidence>
<keyword evidence="9" id="KW-0378">Hydrolase</keyword>
<dbReference type="Gene3D" id="3.10.10.10">
    <property type="entry name" value="HIV Type 1 Reverse Transcriptase, subunit A, domain 1"/>
    <property type="match status" value="1"/>
</dbReference>
<keyword evidence="6" id="KW-0064">Aspartyl protease</keyword>
<evidence type="ECO:0000256" key="7">
    <source>
        <dbReference type="ARBA" id="ARBA00022759"/>
    </source>
</evidence>
<keyword evidence="7" id="KW-0255">Endonuclease</keyword>
<dbReference type="SUPFAM" id="SSF50630">
    <property type="entry name" value="Acid proteases"/>
    <property type="match status" value="1"/>
</dbReference>
<organism evidence="19 20">
    <name type="scientific">Citrus yellow mosaic virus</name>
    <dbReference type="NCBI Taxonomy" id="174178"/>
    <lineage>
        <taxon>Viruses</taxon>
        <taxon>Riboviria</taxon>
        <taxon>Pararnavirae</taxon>
        <taxon>Artverviricota</taxon>
        <taxon>Revtraviricetes</taxon>
        <taxon>Ortervirales</taxon>
        <taxon>Caulimoviridae</taxon>
        <taxon>Badnavirus</taxon>
        <taxon>Badnavirus tessellocitri</taxon>
    </lineage>
</organism>
<evidence type="ECO:0000256" key="9">
    <source>
        <dbReference type="ARBA" id="ARBA00022801"/>
    </source>
</evidence>
<dbReference type="GO" id="GO:0046718">
    <property type="term" value="P:symbiont entry into host cell"/>
    <property type="evidence" value="ECO:0007669"/>
    <property type="project" value="UniProtKB-KW"/>
</dbReference>
<dbReference type="GO" id="GO:0006508">
    <property type="term" value="P:proteolysis"/>
    <property type="evidence" value="ECO:0007669"/>
    <property type="project" value="UniProtKB-KW"/>
</dbReference>
<dbReference type="PROSITE" id="PS50158">
    <property type="entry name" value="ZF_CCHC"/>
    <property type="match status" value="1"/>
</dbReference>
<dbReference type="GeneID" id="932251"/>
<dbReference type="FunFam" id="3.10.10.10:FF:000007">
    <property type="entry name" value="Retrovirus-related Pol polyprotein from transposon 17.6-like Protein"/>
    <property type="match status" value="1"/>
</dbReference>
<proteinExistence type="predicted"/>
<keyword evidence="8 14" id="KW-0479">Metal-binding</keyword>
<evidence type="ECO:0000313" key="20">
    <source>
        <dbReference type="Proteomes" id="UP000201484"/>
    </source>
</evidence>
<dbReference type="CDD" id="cd01647">
    <property type="entry name" value="RT_LTR"/>
    <property type="match status" value="1"/>
</dbReference>
<dbReference type="Pfam" id="PF00078">
    <property type="entry name" value="RVT_1"/>
    <property type="match status" value="1"/>
</dbReference>
<dbReference type="Pfam" id="PF22909">
    <property type="entry name" value="Caulimovir_coat_dom"/>
    <property type="match status" value="1"/>
</dbReference>
<protein>
    <recommendedName>
        <fullName evidence="1">RNA-directed DNA polymerase</fullName>
        <ecNumber evidence="1">2.7.7.49</ecNumber>
    </recommendedName>
</protein>
<evidence type="ECO:0000256" key="3">
    <source>
        <dbReference type="ARBA" id="ARBA00022679"/>
    </source>
</evidence>
<dbReference type="KEGG" id="vg:932251"/>
<dbReference type="Pfam" id="PF00098">
    <property type="entry name" value="zf-CCHC"/>
    <property type="match status" value="1"/>
</dbReference>
<dbReference type="GO" id="GO:0008270">
    <property type="term" value="F:zinc ion binding"/>
    <property type="evidence" value="ECO:0007669"/>
    <property type="project" value="UniProtKB-KW"/>
</dbReference>
<dbReference type="InterPro" id="IPR018061">
    <property type="entry name" value="Retropepsins"/>
</dbReference>
<dbReference type="InterPro" id="IPR036397">
    <property type="entry name" value="RNaseH_sf"/>
</dbReference>
<evidence type="ECO:0000256" key="11">
    <source>
        <dbReference type="ARBA" id="ARBA00022842"/>
    </source>
</evidence>
<evidence type="ECO:0000256" key="12">
    <source>
        <dbReference type="ARBA" id="ARBA00022918"/>
    </source>
</evidence>
<name>Q91B29_9VIRU</name>
<dbReference type="Proteomes" id="UP000201484">
    <property type="component" value="Segment"/>
</dbReference>
<feature type="compositionally biased region" description="Polar residues" evidence="16">
    <location>
        <begin position="430"/>
        <end position="443"/>
    </location>
</feature>
<dbReference type="PANTHER" id="PTHR33064:SF37">
    <property type="entry name" value="RIBONUCLEASE H"/>
    <property type="match status" value="1"/>
</dbReference>
<feature type="compositionally biased region" description="Basic and acidic residues" evidence="16">
    <location>
        <begin position="551"/>
        <end position="560"/>
    </location>
</feature>
<feature type="coiled-coil region" evidence="15">
    <location>
        <begin position="1096"/>
        <end position="1130"/>
    </location>
</feature>
<evidence type="ECO:0000256" key="5">
    <source>
        <dbReference type="ARBA" id="ARBA00022722"/>
    </source>
</evidence>
<keyword evidence="12" id="KW-0695">RNA-directed DNA polymerase</keyword>
<dbReference type="InterPro" id="IPR036875">
    <property type="entry name" value="Znf_CCHC_sf"/>
</dbReference>
<evidence type="ECO:0000256" key="15">
    <source>
        <dbReference type="SAM" id="Coils"/>
    </source>
</evidence>
<keyword evidence="3" id="KW-0808">Transferase</keyword>
<keyword evidence="11" id="KW-0460">Magnesium</keyword>
<dbReference type="GO" id="GO:0003676">
    <property type="term" value="F:nucleic acid binding"/>
    <property type="evidence" value="ECO:0007669"/>
    <property type="project" value="InterPro"/>
</dbReference>
<dbReference type="InterPro" id="IPR043128">
    <property type="entry name" value="Rev_trsase/Diguanyl_cyclase"/>
</dbReference>
<dbReference type="InterPro" id="IPR041373">
    <property type="entry name" value="RT_RNaseH"/>
</dbReference>
<keyword evidence="13" id="KW-1160">Virus entry into host cell</keyword>
<dbReference type="InterPro" id="IPR021109">
    <property type="entry name" value="Peptidase_aspartic_dom_sf"/>
</dbReference>
<dbReference type="Pfam" id="PF17917">
    <property type="entry name" value="RT_RNaseH"/>
    <property type="match status" value="1"/>
</dbReference>
<dbReference type="InterPro" id="IPR000477">
    <property type="entry name" value="RT_dom"/>
</dbReference>
<dbReference type="Gene3D" id="2.40.70.10">
    <property type="entry name" value="Acid Proteases"/>
    <property type="match status" value="1"/>
</dbReference>
<keyword evidence="4" id="KW-0548">Nucleotidyltransferase</keyword>
<dbReference type="Gene3D" id="3.30.70.270">
    <property type="match status" value="1"/>
</dbReference>
<keyword evidence="8 14" id="KW-0863">Zinc-finger</keyword>
<feature type="domain" description="Reverse transcriptase" evidence="18">
    <location>
        <begin position="1419"/>
        <end position="1609"/>
    </location>
</feature>
<evidence type="ECO:0000259" key="17">
    <source>
        <dbReference type="PROSITE" id="PS50158"/>
    </source>
</evidence>
<accession>Q91B29</accession>
<evidence type="ECO:0000256" key="14">
    <source>
        <dbReference type="PROSITE-ProRule" id="PRU00047"/>
    </source>
</evidence>
<dbReference type="PANTHER" id="PTHR33064">
    <property type="entry name" value="POL PROTEIN"/>
    <property type="match status" value="1"/>
</dbReference>
<evidence type="ECO:0000259" key="18">
    <source>
        <dbReference type="PROSITE" id="PS50878"/>
    </source>
</evidence>
<dbReference type="Gene3D" id="4.10.60.10">
    <property type="entry name" value="Zinc finger, CCHC-type"/>
    <property type="match status" value="1"/>
</dbReference>
<keyword evidence="2" id="KW-0645">Protease</keyword>
<dbReference type="PROSITE" id="PS00141">
    <property type="entry name" value="ASP_PROTEASE"/>
    <property type="match status" value="1"/>
</dbReference>
<keyword evidence="15" id="KW-0175">Coiled coil</keyword>
<evidence type="ECO:0000256" key="6">
    <source>
        <dbReference type="ARBA" id="ARBA00022750"/>
    </source>
</evidence>
<dbReference type="InterPro" id="IPR043502">
    <property type="entry name" value="DNA/RNA_pol_sf"/>
</dbReference>
<dbReference type="SUPFAM" id="SSF56672">
    <property type="entry name" value="DNA/RNA polymerases"/>
    <property type="match status" value="1"/>
</dbReference>
<dbReference type="EC" id="2.7.7.49" evidence="1"/>
<dbReference type="Gene3D" id="3.30.420.10">
    <property type="entry name" value="Ribonuclease H-like superfamily/Ribonuclease H"/>
    <property type="match status" value="1"/>
</dbReference>
<keyword evidence="10" id="KW-0862">Zinc</keyword>
<dbReference type="InterPro" id="IPR051320">
    <property type="entry name" value="Viral_Replic_Matur_Polypro"/>
</dbReference>
<feature type="region of interest" description="Disordered" evidence="16">
    <location>
        <begin position="430"/>
        <end position="465"/>
    </location>
</feature>
<dbReference type="GO" id="GO:0004190">
    <property type="term" value="F:aspartic-type endopeptidase activity"/>
    <property type="evidence" value="ECO:0007669"/>
    <property type="project" value="UniProtKB-KW"/>
</dbReference>
<evidence type="ECO:0000256" key="16">
    <source>
        <dbReference type="SAM" id="MobiDB-lite"/>
    </source>
</evidence>
<dbReference type="GO" id="GO:0004519">
    <property type="term" value="F:endonuclease activity"/>
    <property type="evidence" value="ECO:0007669"/>
    <property type="project" value="UniProtKB-KW"/>
</dbReference>
<evidence type="ECO:0000256" key="4">
    <source>
        <dbReference type="ARBA" id="ARBA00022695"/>
    </source>
</evidence>
<evidence type="ECO:0000256" key="10">
    <source>
        <dbReference type="ARBA" id="ARBA00022833"/>
    </source>
</evidence>
<feature type="domain" description="CCHC-type" evidence="17">
    <location>
        <begin position="928"/>
        <end position="944"/>
    </location>
</feature>
<dbReference type="RefSeq" id="NP_569153.1">
    <property type="nucleotide sequence ID" value="NC_003382.1"/>
</dbReference>
<evidence type="ECO:0000256" key="13">
    <source>
        <dbReference type="ARBA" id="ARBA00023296"/>
    </source>
</evidence>
<dbReference type="PROSITE" id="PS50878">
    <property type="entry name" value="RT_POL"/>
    <property type="match status" value="1"/>
</dbReference>
<keyword evidence="20" id="KW-1185">Reference proteome</keyword>
<dbReference type="InterPro" id="IPR001878">
    <property type="entry name" value="Znf_CCHC"/>
</dbReference>
<dbReference type="EMBL" id="AF347695">
    <property type="protein sequence ID" value="AAL18495.1"/>
    <property type="molecule type" value="Genomic_DNA"/>
</dbReference>
<feature type="region of interest" description="Disordered" evidence="16">
    <location>
        <begin position="538"/>
        <end position="561"/>
    </location>
</feature>
<reference evidence="19 20" key="1">
    <citation type="journal article" date="2001" name="J. Gen. Virol.">
        <title>Cloning and sequence analysis of an infectious clone of Citrus yellow mosaic virus that can infect sweet orange via Agrobacterium-mediated inoculation.</title>
        <authorList>
            <person name="Huang Q."/>
            <person name="Hartung J.S."/>
        </authorList>
    </citation>
    <scope>NUCLEOTIDE SEQUENCE [LARGE SCALE GENOMIC DNA]</scope>
</reference>
<dbReference type="InterPro" id="IPR001969">
    <property type="entry name" value="Aspartic_peptidase_AS"/>
</dbReference>